<dbReference type="RefSeq" id="WP_120641644.1">
    <property type="nucleotide sequence ID" value="NZ_RAWB01000008.1"/>
</dbReference>
<dbReference type="PANTHER" id="PTHR34408:SF1">
    <property type="entry name" value="GLYCOSYL HYDROLASE FAMILY 19 DOMAIN-CONTAINING PROTEIN HI_1415"/>
    <property type="match status" value="1"/>
</dbReference>
<dbReference type="PANTHER" id="PTHR34408">
    <property type="entry name" value="FAMILY PROTEIN, PUTATIVE-RELATED"/>
    <property type="match status" value="1"/>
</dbReference>
<name>A0A3A8QKE1_9BACT</name>
<dbReference type="GO" id="GO:0016998">
    <property type="term" value="P:cell wall macromolecule catabolic process"/>
    <property type="evidence" value="ECO:0007669"/>
    <property type="project" value="InterPro"/>
</dbReference>
<dbReference type="Gene3D" id="1.10.530.10">
    <property type="match status" value="1"/>
</dbReference>
<evidence type="ECO:0000259" key="1">
    <source>
        <dbReference type="Pfam" id="PF00182"/>
    </source>
</evidence>
<protein>
    <submittedName>
        <fullName evidence="2">Glycoside hydrolase family 19 protein</fullName>
    </submittedName>
</protein>
<dbReference type="Proteomes" id="UP000272888">
    <property type="component" value="Unassembled WGS sequence"/>
</dbReference>
<keyword evidence="3" id="KW-1185">Reference proteome</keyword>
<dbReference type="SUPFAM" id="SSF53955">
    <property type="entry name" value="Lysozyme-like"/>
    <property type="match status" value="1"/>
</dbReference>
<dbReference type="EMBL" id="RAWB01000008">
    <property type="protein sequence ID" value="RKH68288.1"/>
    <property type="molecule type" value="Genomic_DNA"/>
</dbReference>
<proteinExistence type="predicted"/>
<dbReference type="InterPro" id="IPR000726">
    <property type="entry name" value="Glyco_hydro_19_cat"/>
</dbReference>
<dbReference type="Pfam" id="PF00182">
    <property type="entry name" value="Glyco_hydro_19"/>
    <property type="match status" value="1"/>
</dbReference>
<organism evidence="2 3">
    <name type="scientific">Corallococcus llansteffanensis</name>
    <dbReference type="NCBI Taxonomy" id="2316731"/>
    <lineage>
        <taxon>Bacteria</taxon>
        <taxon>Pseudomonadati</taxon>
        <taxon>Myxococcota</taxon>
        <taxon>Myxococcia</taxon>
        <taxon>Myxococcales</taxon>
        <taxon>Cystobacterineae</taxon>
        <taxon>Myxococcaceae</taxon>
        <taxon>Corallococcus</taxon>
    </lineage>
</organism>
<dbReference type="AlphaFoldDB" id="A0A3A8QKE1"/>
<feature type="domain" description="Glycoside hydrolase family 19 catalytic" evidence="1">
    <location>
        <begin position="113"/>
        <end position="162"/>
    </location>
</feature>
<evidence type="ECO:0000313" key="2">
    <source>
        <dbReference type="EMBL" id="RKH68288.1"/>
    </source>
</evidence>
<dbReference type="InterPro" id="IPR023346">
    <property type="entry name" value="Lysozyme-like_dom_sf"/>
</dbReference>
<gene>
    <name evidence="2" type="ORF">D7V93_01600</name>
</gene>
<evidence type="ECO:0000313" key="3">
    <source>
        <dbReference type="Proteomes" id="UP000272888"/>
    </source>
</evidence>
<comment type="caution">
    <text evidence="2">The sequence shown here is derived from an EMBL/GenBank/DDBJ whole genome shotgun (WGS) entry which is preliminary data.</text>
</comment>
<keyword evidence="2" id="KW-0378">Hydrolase</keyword>
<dbReference type="GO" id="GO:0006032">
    <property type="term" value="P:chitin catabolic process"/>
    <property type="evidence" value="ECO:0007669"/>
    <property type="project" value="InterPro"/>
</dbReference>
<dbReference type="GO" id="GO:0004568">
    <property type="term" value="F:chitinase activity"/>
    <property type="evidence" value="ECO:0007669"/>
    <property type="project" value="InterPro"/>
</dbReference>
<accession>A0A3A8QKE1</accession>
<sequence>MITRQLLCTLQPKLDPNDAETVARHLQAAATRFEINSRSRVAHFLAQLAHESGFRPVEENLNYSAEGLRRTWPTIFTEQLALESMRNPERIANTAYQSTRLGPRLGNTEPGDGFRFRGRGFIQITGRSNYKKYGELIGHNIVDNPDLALLVDVSSLVAAAFWHENGLNRLADRAGFEAVEAITKKINGGKHGLEERWRHFQLAAKALT</sequence>
<reference evidence="3" key="1">
    <citation type="submission" date="2018-09" db="EMBL/GenBank/DDBJ databases">
        <authorList>
            <person name="Livingstone P.G."/>
            <person name="Whitworth D.E."/>
        </authorList>
    </citation>
    <scope>NUCLEOTIDE SEQUENCE [LARGE SCALE GENOMIC DNA]</scope>
    <source>
        <strain evidence="3">CA051B</strain>
    </source>
</reference>
<dbReference type="InterPro" id="IPR052354">
    <property type="entry name" value="Cell_Wall_Dynamics_Protein"/>
</dbReference>